<dbReference type="EMBL" id="JAMZIH010000038">
    <property type="protein sequence ID" value="KAJ1680128.1"/>
    <property type="molecule type" value="Genomic_DNA"/>
</dbReference>
<name>A0ACC1HU94_9FUNG</name>
<dbReference type="Proteomes" id="UP001145114">
    <property type="component" value="Unassembled WGS sequence"/>
</dbReference>
<proteinExistence type="predicted"/>
<gene>
    <name evidence="1" type="ORF">EV182_000624</name>
</gene>
<organism evidence="1 2">
    <name type="scientific">Spiromyces aspiralis</name>
    <dbReference type="NCBI Taxonomy" id="68401"/>
    <lineage>
        <taxon>Eukaryota</taxon>
        <taxon>Fungi</taxon>
        <taxon>Fungi incertae sedis</taxon>
        <taxon>Zoopagomycota</taxon>
        <taxon>Kickxellomycotina</taxon>
        <taxon>Kickxellomycetes</taxon>
        <taxon>Kickxellales</taxon>
        <taxon>Kickxellaceae</taxon>
        <taxon>Spiromyces</taxon>
    </lineage>
</organism>
<evidence type="ECO:0000313" key="1">
    <source>
        <dbReference type="EMBL" id="KAJ1680128.1"/>
    </source>
</evidence>
<evidence type="ECO:0000313" key="2">
    <source>
        <dbReference type="Proteomes" id="UP001145114"/>
    </source>
</evidence>
<reference evidence="1" key="1">
    <citation type="submission" date="2022-06" db="EMBL/GenBank/DDBJ databases">
        <title>Phylogenomic reconstructions and comparative analyses of Kickxellomycotina fungi.</title>
        <authorList>
            <person name="Reynolds N.K."/>
            <person name="Stajich J.E."/>
            <person name="Barry K."/>
            <person name="Grigoriev I.V."/>
            <person name="Crous P."/>
            <person name="Smith M.E."/>
        </authorList>
    </citation>
    <scope>NUCLEOTIDE SEQUENCE</scope>
    <source>
        <strain evidence="1">RSA 2271</strain>
    </source>
</reference>
<keyword evidence="2" id="KW-1185">Reference proteome</keyword>
<comment type="caution">
    <text evidence="1">The sequence shown here is derived from an EMBL/GenBank/DDBJ whole genome shotgun (WGS) entry which is preliminary data.</text>
</comment>
<accession>A0ACC1HU94</accession>
<protein>
    <submittedName>
        <fullName evidence="1">Uncharacterized protein</fullName>
    </submittedName>
</protein>
<sequence length="2117" mass="229208">MAPLLSRCWLPDDCMGCLLAQDGGYDSASDRQLLTDDGALRSSSPANSERTANTALDSPPRRPSSPVTPLNTRVDDAGQVWQPLSPCLFSPSHLRTLLANSMIHGDSDLDQGTDHKEPIAATHQRLPPHTPRNHRSFAHIASSTPQPTLPEPTTPIAPSSDYRPHIPSQLKQLETPELISRLRNNGHSAAAAAPAAGDITNIPRTSVLAAAGSQEEALARITANLRKAQTLLSSPSTQQSPIRQLVHHRTSALLLQSSQQQPQQQIGQLSLGVGHTEQHDRMPANVRGSATPESTQPTQEVTQETPTFHGRTAPSIPARDNHSCAGDIDSRPATIFARLNFTHTLARDPNWQQTTDSERHGSVLTSSSQEDSSAMALQPSSSSPPSPPLSPQMCQSRCQQNSLETLISHNAECERVGQGLDIQTPSKPQGRRQGPFGSLLRYSVSDSVVMDEEMAGCSTGSRSDDDSAGSEDPSQCQQLSISQPYENVANATAASDDENARLPDTLLSSPDLCDIDLNMLPEKKSDKNLGSPAFETVPPPQALVVNVVHNVQFADPSLQKSQIQAQDQAQERSGSKVISDDSKHDNDDVAAAVALEGECSGDKCGEPSGNPSQNNMDTLPVDSSLDTQALNAIHRLTQDQQQYPLTLPVSHPSQPEHSAMIAPKTTQDMLEELDMIEAGIISPTYVKIDQPATTVAESSPQSKSPKSLASLPSPDATLKYIQGQQPNAPVVNIGTPTVQTSAFGGFTTGGGKALPSASADSLKAAHRALGDMSSHRPLFTGNSSAKRHKPEPTTLPLFASNSPSNPDSKLDSFEQMLDESLKKARNAKARTFVSPFLRSKLTVKTPSSPGGFSTPVMPRTAGPSGQTEFKSPLLSSTGARLGMKRRRGMSSIGAPGSASPLARSKRLPSTKVSTPSHKQNNKSCDTETAVDELAVPSRKILLETKAGLSLDQGSALDDISNAEAEKLLKQFGGFSTAKSGVNAKSINFGGKSGPAGASRKSAGPSGIAANTHVAAKDMGSLLGNSLKDMASADADRLLSEFGGFATVAGSRPKGGPTPVEKTSDIVSKAGRIVGIAGSAAKVERAEVEEAGNNNSGDQRPSGAAEARGYSDLYDQQSQSPQPVANTVPDMGLPDGQIFASKHLAQDASGYPEDVGSPADRQMPQTARESRGKANEANEVNGSSSESGPNTSRLLTKQRPQPTGPSPLSADSEGEPANSNDSTKHSNPADNSESRRTQRTPTVSPGLDGMPKYHHIVHSIPALASRPLTGTMGSGLVSTPVTSRHPKTRRGFTTPFRHQSSKTRNLSSEKAPIFPSPSAIAAYNRQSLSQPTTPPTSQVEPEMRPAADYSGSETQTPLRFPRPFGTPISRSANSSVPSVTSAFRSPLLSQGARSGRQRRRQLFKIKTAAGTAAGSSVSMVGSPLTPTFNRGQDSVTKSFLSLPSLSQRDSGQPDPRCRCKTLRELYAEERDKCASEELPAGDLSLLLMEVGGITPRISQEFRFVTDRYPMGWGHSNAREEMVRQQRCLATVATEDWVKNHYRWVVWQLSKLVRRFPRLHREFWSPHAVIQRLLYRYEREYNRGERSVIKRICEKDGHPSRAMVLCVSDINSSEGSGEGVADLLKGKEIRVTDGWYELVAQCDMVMSRAIRESRLKVGDKIAVCGAKLVGLQDGITPLELMGSELMSSVKLVLSSNSARIMPWDTKLGLQGPGFRLFKSLSSLRENGGYMGGVIDVVVIRKYPMCYMETMADGAKVVRTARAEQKRDSEYQDARELKVQSILYSKMDETSAIMVCGDAREKTTLQGTSSKGNGKRLQRHASDVDGETLFGQLQVETDQNAFIEDLSPTKRRILEDYIREQREEINRQIVDEVESIQPPRQVVPFFKLRVCDYPAHPYLRPERRDTHGIITVWGVSKDVHDQLKEGGRYQITGLNSSMRRLREVWARSPTIWLSTHRSLLFEPKQTEPSIMAESAYVARKSFQVHDLDALQHYESQSVALQPGSEVDISGIYHNLSRDEAQVDPYCKPQDERATSIQTTRVMLSSEESSSRAIIEFPYTTFGPLPNSNVDGRTSSKAGQRAAPPRTTMTVLNATFDRFDAVSSTFIFSASEVTDYRISPK</sequence>